<keyword evidence="1" id="KW-0418">Kinase</keyword>
<name>A0AAX4Y383_9BACE</name>
<sequence>NPNHIEPDILHIRNKYLQEFYEKTAEYKNAFFYQKENSRLDDSIRNEHVRMRTADMSLRYQQDSTLLAKNILIEQQKVEMLKLHEGRFFWIGVCV</sequence>
<comment type="caution">
    <text evidence="1">The sequence shown here is derived from an EMBL/GenBank/DDBJ whole genome shotgun (WGS) entry which is preliminary data.</text>
</comment>
<evidence type="ECO:0000313" key="2">
    <source>
        <dbReference type="Proteomes" id="UP001221924"/>
    </source>
</evidence>
<feature type="non-terminal residue" evidence="1">
    <location>
        <position position="1"/>
    </location>
</feature>
<dbReference type="EMBL" id="JARFID010001214">
    <property type="protein sequence ID" value="MDE8698433.1"/>
    <property type="molecule type" value="Genomic_DNA"/>
</dbReference>
<reference evidence="1" key="1">
    <citation type="submission" date="2023-03" db="EMBL/GenBank/DDBJ databases">
        <title>DFI Biobank Strains.</title>
        <authorList>
            <person name="Mostad J."/>
            <person name="Paddock L."/>
            <person name="Medina S."/>
            <person name="Waligurski E."/>
            <person name="Barat B."/>
            <person name="Smith R."/>
            <person name="Burgo V."/>
            <person name="Metcalfe C."/>
            <person name="Woodson C."/>
            <person name="Sundararajan A."/>
            <person name="Ramaswamy R."/>
            <person name="Lin H."/>
            <person name="Pamer E.G."/>
        </authorList>
    </citation>
    <scope>NUCLEOTIDE SEQUENCE</scope>
    <source>
        <strain evidence="1">DFI.9.5</strain>
    </source>
</reference>
<dbReference type="AlphaFoldDB" id="A0AAX4Y383"/>
<protein>
    <submittedName>
        <fullName evidence="1">Histidine kinase</fullName>
    </submittedName>
</protein>
<proteinExistence type="predicted"/>
<evidence type="ECO:0000313" key="1">
    <source>
        <dbReference type="EMBL" id="MDE8698433.1"/>
    </source>
</evidence>
<gene>
    <name evidence="1" type="ORF">PZH42_31575</name>
</gene>
<dbReference type="Proteomes" id="UP001221924">
    <property type="component" value="Unassembled WGS sequence"/>
</dbReference>
<organism evidence="1 2">
    <name type="scientific">Bacteroides cellulosilyticus</name>
    <dbReference type="NCBI Taxonomy" id="246787"/>
    <lineage>
        <taxon>Bacteria</taxon>
        <taxon>Pseudomonadati</taxon>
        <taxon>Bacteroidota</taxon>
        <taxon>Bacteroidia</taxon>
        <taxon>Bacteroidales</taxon>
        <taxon>Bacteroidaceae</taxon>
        <taxon>Bacteroides</taxon>
    </lineage>
</organism>
<keyword evidence="1" id="KW-0808">Transferase</keyword>
<accession>A0AAX4Y383</accession>
<feature type="non-terminal residue" evidence="1">
    <location>
        <position position="95"/>
    </location>
</feature>
<dbReference type="GO" id="GO:0016301">
    <property type="term" value="F:kinase activity"/>
    <property type="evidence" value="ECO:0007669"/>
    <property type="project" value="UniProtKB-KW"/>
</dbReference>